<dbReference type="Proteomes" id="UP000016932">
    <property type="component" value="Unassembled WGS sequence"/>
</dbReference>
<dbReference type="VEuPathDB" id="FungiDB:MYCFIDRAFT_209540"/>
<organism evidence="7 8">
    <name type="scientific">Pseudocercospora fijiensis (strain CIRAD86)</name>
    <name type="common">Black leaf streak disease fungus</name>
    <name type="synonym">Mycosphaerella fijiensis</name>
    <dbReference type="NCBI Taxonomy" id="383855"/>
    <lineage>
        <taxon>Eukaryota</taxon>
        <taxon>Fungi</taxon>
        <taxon>Dikarya</taxon>
        <taxon>Ascomycota</taxon>
        <taxon>Pezizomycotina</taxon>
        <taxon>Dothideomycetes</taxon>
        <taxon>Dothideomycetidae</taxon>
        <taxon>Mycosphaerellales</taxon>
        <taxon>Mycosphaerellaceae</taxon>
        <taxon>Pseudocercospora</taxon>
    </lineage>
</organism>
<dbReference type="EMBL" id="KB446555">
    <property type="protein sequence ID" value="EME87563.1"/>
    <property type="molecule type" value="Genomic_DNA"/>
</dbReference>
<evidence type="ECO:0000256" key="2">
    <source>
        <dbReference type="ARBA" id="ARBA00022448"/>
    </source>
</evidence>
<evidence type="ECO:0000256" key="6">
    <source>
        <dbReference type="SAM" id="Phobius"/>
    </source>
</evidence>
<feature type="transmembrane region" description="Helical" evidence="6">
    <location>
        <begin position="65"/>
        <end position="92"/>
    </location>
</feature>
<proteinExistence type="predicted"/>
<evidence type="ECO:0000256" key="3">
    <source>
        <dbReference type="ARBA" id="ARBA00022692"/>
    </source>
</evidence>
<evidence type="ECO:0000256" key="4">
    <source>
        <dbReference type="ARBA" id="ARBA00022989"/>
    </source>
</evidence>
<sequence>MSTITSILSVGALTRDDAHQGWRHYYWIMFAVRGVTILGLLFGYRPPKRHARCETLRIWDKIRQLDLVGFFLLTTGLSLFLVGMGLGGVLYAWDDAPVLGTLVTGIVTLLAFALHEWKGTTHGILHHDLFRGPPEYVRTYVGCILLIFIEGIMLFAFVIFYPQLQVYFLPFCDTRSD</sequence>
<feature type="transmembrane region" description="Helical" evidence="6">
    <location>
        <begin position="137"/>
        <end position="161"/>
    </location>
</feature>
<dbReference type="OrthoDB" id="3637582at2759"/>
<keyword evidence="2" id="KW-0813">Transport</keyword>
<dbReference type="PANTHER" id="PTHR23501:SF195">
    <property type="entry name" value="PEP5"/>
    <property type="match status" value="1"/>
</dbReference>
<accession>N1Q9J6</accession>
<comment type="subcellular location">
    <subcellularLocation>
        <location evidence="1">Membrane</location>
        <topology evidence="1">Multi-pass membrane protein</topology>
    </subcellularLocation>
</comment>
<dbReference type="HOGENOM" id="CLU_1744875_0_0_1"/>
<dbReference type="GO" id="GO:0022857">
    <property type="term" value="F:transmembrane transporter activity"/>
    <property type="evidence" value="ECO:0007669"/>
    <property type="project" value="InterPro"/>
</dbReference>
<gene>
    <name evidence="7" type="ORF">MYCFIDRAFT_209540</name>
</gene>
<evidence type="ECO:0000256" key="1">
    <source>
        <dbReference type="ARBA" id="ARBA00004141"/>
    </source>
</evidence>
<dbReference type="GO" id="GO:0005886">
    <property type="term" value="C:plasma membrane"/>
    <property type="evidence" value="ECO:0007669"/>
    <property type="project" value="TreeGrafter"/>
</dbReference>
<keyword evidence="3 6" id="KW-0812">Transmembrane</keyword>
<dbReference type="AlphaFoldDB" id="N1Q9J6"/>
<dbReference type="RefSeq" id="XP_007920960.1">
    <property type="nucleotide sequence ID" value="XM_007922769.1"/>
</dbReference>
<dbReference type="eggNOG" id="KOG0254">
    <property type="taxonomic scope" value="Eukaryota"/>
</dbReference>
<keyword evidence="4 6" id="KW-1133">Transmembrane helix</keyword>
<dbReference type="InterPro" id="IPR010573">
    <property type="entry name" value="MFS_Str1/Tri12-like"/>
</dbReference>
<reference evidence="7 8" key="1">
    <citation type="journal article" date="2012" name="PLoS Pathog.">
        <title>Diverse lifestyles and strategies of plant pathogenesis encoded in the genomes of eighteen Dothideomycetes fungi.</title>
        <authorList>
            <person name="Ohm R.A."/>
            <person name="Feau N."/>
            <person name="Henrissat B."/>
            <person name="Schoch C.L."/>
            <person name="Horwitz B.A."/>
            <person name="Barry K.W."/>
            <person name="Condon B.J."/>
            <person name="Copeland A.C."/>
            <person name="Dhillon B."/>
            <person name="Glaser F."/>
            <person name="Hesse C.N."/>
            <person name="Kosti I."/>
            <person name="LaButti K."/>
            <person name="Lindquist E.A."/>
            <person name="Lucas S."/>
            <person name="Salamov A.A."/>
            <person name="Bradshaw R.E."/>
            <person name="Ciuffetti L."/>
            <person name="Hamelin R.C."/>
            <person name="Kema G.H.J."/>
            <person name="Lawrence C."/>
            <person name="Scott J.A."/>
            <person name="Spatafora J.W."/>
            <person name="Turgeon B.G."/>
            <person name="de Wit P.J.G.M."/>
            <person name="Zhong S."/>
            <person name="Goodwin S.B."/>
            <person name="Grigoriev I.V."/>
        </authorList>
    </citation>
    <scope>NUCLEOTIDE SEQUENCE [LARGE SCALE GENOMIC DNA]</scope>
    <source>
        <strain evidence="7 8">CIRAD86</strain>
    </source>
</reference>
<dbReference type="Pfam" id="PF06609">
    <property type="entry name" value="TRI12"/>
    <property type="match status" value="1"/>
</dbReference>
<feature type="transmembrane region" description="Helical" evidence="6">
    <location>
        <begin position="25"/>
        <end position="44"/>
    </location>
</feature>
<name>N1Q9J6_PSEFD</name>
<dbReference type="KEGG" id="pfj:MYCFIDRAFT_209540"/>
<dbReference type="GeneID" id="19336823"/>
<dbReference type="PANTHER" id="PTHR23501">
    <property type="entry name" value="MAJOR FACILITATOR SUPERFAMILY"/>
    <property type="match status" value="1"/>
</dbReference>
<evidence type="ECO:0000313" key="7">
    <source>
        <dbReference type="EMBL" id="EME87563.1"/>
    </source>
</evidence>
<evidence type="ECO:0000256" key="5">
    <source>
        <dbReference type="ARBA" id="ARBA00023136"/>
    </source>
</evidence>
<keyword evidence="5 6" id="KW-0472">Membrane</keyword>
<keyword evidence="8" id="KW-1185">Reference proteome</keyword>
<protein>
    <submittedName>
        <fullName evidence="7">Uncharacterized protein</fullName>
    </submittedName>
</protein>
<feature type="transmembrane region" description="Helical" evidence="6">
    <location>
        <begin position="98"/>
        <end position="117"/>
    </location>
</feature>
<evidence type="ECO:0000313" key="8">
    <source>
        <dbReference type="Proteomes" id="UP000016932"/>
    </source>
</evidence>